<evidence type="ECO:0000256" key="1">
    <source>
        <dbReference type="SAM" id="MobiDB-lite"/>
    </source>
</evidence>
<keyword evidence="2" id="KW-0472">Membrane</keyword>
<feature type="non-terminal residue" evidence="3">
    <location>
        <position position="254"/>
    </location>
</feature>
<accession>M5RE62</accession>
<keyword evidence="2" id="KW-1133">Transmembrane helix</keyword>
<dbReference type="EMBL" id="ANOG01000756">
    <property type="protein sequence ID" value="EMI17753.1"/>
    <property type="molecule type" value="Genomic_DNA"/>
</dbReference>
<feature type="transmembrane region" description="Helical" evidence="2">
    <location>
        <begin position="174"/>
        <end position="198"/>
    </location>
</feature>
<reference evidence="3 4" key="1">
    <citation type="journal article" date="2013" name="Mar. Genomics">
        <title>Expression of sulfatases in Rhodopirellula baltica and the diversity of sulfatases in the genus Rhodopirellula.</title>
        <authorList>
            <person name="Wegner C.E."/>
            <person name="Richter-Heitmann T."/>
            <person name="Klindworth A."/>
            <person name="Klockow C."/>
            <person name="Richter M."/>
            <person name="Achstetter T."/>
            <person name="Glockner F.O."/>
            <person name="Harder J."/>
        </authorList>
    </citation>
    <scope>NUCLEOTIDE SEQUENCE [LARGE SCALE GENOMIC DNA]</scope>
    <source>
        <strain evidence="3 4">SM1</strain>
    </source>
</reference>
<dbReference type="AlphaFoldDB" id="M5RE62"/>
<name>M5RE62_9BACT</name>
<sequence>MPQATGKQQQGPPPTRSSDDFDWDDLSLPSNAAASLPAALDNDDLFADLQLPATAATSIVPASQHPESQPAAFPLPASAANVASNPFAGANGAGGKPTANIDLGNEIQRQLAEPIAMHRSSLGYRAGLGLLSVFMMAMPLAYVALVAASTWMVYHYTFDVFPELVSGMGVRGGRVMIFVWLAMVSPIIAGVTVVIFMLKPIFFSLVGFGPSRTRAVTREGEPVLFELVDHICDAIKAPRPKRIEVDSNVNASAS</sequence>
<evidence type="ECO:0000256" key="2">
    <source>
        <dbReference type="SAM" id="Phobius"/>
    </source>
</evidence>
<evidence type="ECO:0000313" key="3">
    <source>
        <dbReference type="EMBL" id="EMI17753.1"/>
    </source>
</evidence>
<organism evidence="3 4">
    <name type="scientific">Rhodopirellula maiorica SM1</name>
    <dbReference type="NCBI Taxonomy" id="1265738"/>
    <lineage>
        <taxon>Bacteria</taxon>
        <taxon>Pseudomonadati</taxon>
        <taxon>Planctomycetota</taxon>
        <taxon>Planctomycetia</taxon>
        <taxon>Pirellulales</taxon>
        <taxon>Pirellulaceae</taxon>
        <taxon>Novipirellula</taxon>
    </lineage>
</organism>
<feature type="compositionally biased region" description="Polar residues" evidence="1">
    <location>
        <begin position="1"/>
        <end position="10"/>
    </location>
</feature>
<evidence type="ECO:0000313" key="4">
    <source>
        <dbReference type="Proteomes" id="UP000011991"/>
    </source>
</evidence>
<dbReference type="Proteomes" id="UP000011991">
    <property type="component" value="Unassembled WGS sequence"/>
</dbReference>
<feature type="transmembrane region" description="Helical" evidence="2">
    <location>
        <begin position="127"/>
        <end position="154"/>
    </location>
</feature>
<keyword evidence="4" id="KW-1185">Reference proteome</keyword>
<feature type="region of interest" description="Disordered" evidence="1">
    <location>
        <begin position="1"/>
        <end position="28"/>
    </location>
</feature>
<proteinExistence type="predicted"/>
<gene>
    <name evidence="3" type="ORF">RMSM_05323</name>
</gene>
<keyword evidence="2" id="KW-0812">Transmembrane</keyword>
<protein>
    <submittedName>
        <fullName evidence="3">Peptidase M48 Ste24p</fullName>
    </submittedName>
</protein>
<comment type="caution">
    <text evidence="3">The sequence shown here is derived from an EMBL/GenBank/DDBJ whole genome shotgun (WGS) entry which is preliminary data.</text>
</comment>